<dbReference type="PANTHER" id="PTHR48475">
    <property type="entry name" value="RIBONUCLEASE H"/>
    <property type="match status" value="1"/>
</dbReference>
<reference evidence="1" key="2">
    <citation type="submission" date="2022-01" db="EMBL/GenBank/DDBJ databases">
        <authorList>
            <person name="Yamashiro T."/>
            <person name="Shiraishi A."/>
            <person name="Satake H."/>
            <person name="Nakayama K."/>
        </authorList>
    </citation>
    <scope>NUCLEOTIDE SEQUENCE</scope>
</reference>
<sequence length="78" mass="8910">ILSRPEVAGRLQKWSIELGEYAIYYRPRVSIKGQILVDFMVERPEEDSLDTSMEEEEELPQPWILFTDGCSCTDGSGV</sequence>
<reference evidence="1" key="1">
    <citation type="journal article" date="2022" name="Int. J. Mol. Sci.">
        <title>Draft Genome of Tanacetum Coccineum: Genomic Comparison of Closely Related Tanacetum-Family Plants.</title>
        <authorList>
            <person name="Yamashiro T."/>
            <person name="Shiraishi A."/>
            <person name="Nakayama K."/>
            <person name="Satake H."/>
        </authorList>
    </citation>
    <scope>NUCLEOTIDE SEQUENCE</scope>
</reference>
<dbReference type="PANTHER" id="PTHR48475:SF2">
    <property type="entry name" value="RIBONUCLEASE H"/>
    <property type="match status" value="1"/>
</dbReference>
<proteinExistence type="predicted"/>
<feature type="non-terminal residue" evidence="1">
    <location>
        <position position="1"/>
    </location>
</feature>
<dbReference type="EMBL" id="BQNB010017957">
    <property type="protein sequence ID" value="GJT69094.1"/>
    <property type="molecule type" value="Genomic_DNA"/>
</dbReference>
<keyword evidence="2" id="KW-1185">Reference proteome</keyword>
<protein>
    <submittedName>
        <fullName evidence="1">Uncharacterized protein</fullName>
    </submittedName>
</protein>
<evidence type="ECO:0000313" key="1">
    <source>
        <dbReference type="EMBL" id="GJT69094.1"/>
    </source>
</evidence>
<name>A0ABQ5G205_9ASTR</name>
<organism evidence="1 2">
    <name type="scientific">Tanacetum coccineum</name>
    <dbReference type="NCBI Taxonomy" id="301880"/>
    <lineage>
        <taxon>Eukaryota</taxon>
        <taxon>Viridiplantae</taxon>
        <taxon>Streptophyta</taxon>
        <taxon>Embryophyta</taxon>
        <taxon>Tracheophyta</taxon>
        <taxon>Spermatophyta</taxon>
        <taxon>Magnoliopsida</taxon>
        <taxon>eudicotyledons</taxon>
        <taxon>Gunneridae</taxon>
        <taxon>Pentapetalae</taxon>
        <taxon>asterids</taxon>
        <taxon>campanulids</taxon>
        <taxon>Asterales</taxon>
        <taxon>Asteraceae</taxon>
        <taxon>Asteroideae</taxon>
        <taxon>Anthemideae</taxon>
        <taxon>Anthemidinae</taxon>
        <taxon>Tanacetum</taxon>
    </lineage>
</organism>
<dbReference type="Proteomes" id="UP001151760">
    <property type="component" value="Unassembled WGS sequence"/>
</dbReference>
<comment type="caution">
    <text evidence="1">The sequence shown here is derived from an EMBL/GenBank/DDBJ whole genome shotgun (WGS) entry which is preliminary data.</text>
</comment>
<gene>
    <name evidence="1" type="ORF">Tco_1028380</name>
</gene>
<accession>A0ABQ5G205</accession>
<evidence type="ECO:0000313" key="2">
    <source>
        <dbReference type="Proteomes" id="UP001151760"/>
    </source>
</evidence>